<evidence type="ECO:0000256" key="7">
    <source>
        <dbReference type="SAM" id="MobiDB-lite"/>
    </source>
</evidence>
<dbReference type="Gene3D" id="3.30.420.40">
    <property type="match status" value="2"/>
</dbReference>
<evidence type="ECO:0000256" key="6">
    <source>
        <dbReference type="ARBA" id="ARBA00023186"/>
    </source>
</evidence>
<evidence type="ECO:0000256" key="4">
    <source>
        <dbReference type="ARBA" id="ARBA00022824"/>
    </source>
</evidence>
<keyword evidence="4" id="KW-0256">Endoplasmic reticulum</keyword>
<dbReference type="FunFam" id="1.20.1270.10:FF:000002">
    <property type="entry name" value="Heat shock 70 kDa protein 4"/>
    <property type="match status" value="1"/>
</dbReference>
<evidence type="ECO:0000313" key="8">
    <source>
        <dbReference type="EMBL" id="KAG0495580.1"/>
    </source>
</evidence>
<dbReference type="InterPro" id="IPR018181">
    <property type="entry name" value="Heat_shock_70_CS"/>
</dbReference>
<name>A0A835VFY0_VANPL</name>
<evidence type="ECO:0000256" key="3">
    <source>
        <dbReference type="ARBA" id="ARBA00022741"/>
    </source>
</evidence>
<sequence>MHSGLKVDDIYAVELIGGATRVPKLQAKLQEFLGRKELDRHLDADEAIALGSSLHAANLSDGIKLNRKLGMIDGSSYGFMVELIGTDLVKEDSTKFLLVPYMKKMPIKLFRSISHNKDFDVSLSYENANELPPGFSSAKFAEFSISGLTETTEKYSTRNLSSPIKATMHFSLSRSGLVSLDRAEAVIELSEWVGVPKKNQKQENNATNTINVDNNANSSTEATLDNMSDKEVLSTENGANNTSDSNGELKDEVQVETEKVLKKRTFRVPLKVEEKVIEPGILSKDMLTEAKTRLEVLDKRDAERRRTAELKNSLEEYIYSTREKLEDDENIKKVSSEDERQAFVEKLSEAQDWLYTDGEDASANDFKERLDSLKAIGDPIFFRLNELTARPAAFESSRLYLDELQKIFTNWEKNKPWIPKSRVEEITSEAENLRSWLQEKKARQKETPDFSNPIVTSEEIYEKVSKLQDKVSAVNRIPKPKPKVEKPPKEDSTSNNNSTDGTNSTPDDESIKKDQPAEESSGSTTSDDVKPEPHDEL</sequence>
<comment type="subcellular location">
    <subcellularLocation>
        <location evidence="1">Endoplasmic reticulum lumen</location>
    </subcellularLocation>
</comment>
<feature type="compositionally biased region" description="Low complexity" evidence="7">
    <location>
        <begin position="493"/>
        <end position="505"/>
    </location>
</feature>
<dbReference type="AlphaFoldDB" id="A0A835VFY0"/>
<dbReference type="SUPFAM" id="SSF100934">
    <property type="entry name" value="Heat shock protein 70kD (HSP70), C-terminal subdomain"/>
    <property type="match status" value="1"/>
</dbReference>
<feature type="region of interest" description="Disordered" evidence="7">
    <location>
        <begin position="471"/>
        <end position="537"/>
    </location>
</feature>
<dbReference type="GO" id="GO:0005524">
    <property type="term" value="F:ATP binding"/>
    <property type="evidence" value="ECO:0007669"/>
    <property type="project" value="UniProtKB-KW"/>
</dbReference>
<dbReference type="GO" id="GO:0034663">
    <property type="term" value="C:endoplasmic reticulum chaperone complex"/>
    <property type="evidence" value="ECO:0007669"/>
    <property type="project" value="TreeGrafter"/>
</dbReference>
<keyword evidence="2" id="KW-0732">Signal</keyword>
<keyword evidence="9" id="KW-1185">Reference proteome</keyword>
<dbReference type="GO" id="GO:0030968">
    <property type="term" value="P:endoplasmic reticulum unfolded protein response"/>
    <property type="evidence" value="ECO:0007669"/>
    <property type="project" value="TreeGrafter"/>
</dbReference>
<evidence type="ECO:0000256" key="2">
    <source>
        <dbReference type="ARBA" id="ARBA00022729"/>
    </source>
</evidence>
<dbReference type="InterPro" id="IPR013126">
    <property type="entry name" value="Hsp_70_fam"/>
</dbReference>
<evidence type="ECO:0000256" key="1">
    <source>
        <dbReference type="ARBA" id="ARBA00004319"/>
    </source>
</evidence>
<keyword evidence="5" id="KW-0067">ATP-binding</keyword>
<proteinExistence type="predicted"/>
<feature type="compositionally biased region" description="Basic and acidic residues" evidence="7">
    <location>
        <begin position="527"/>
        <end position="537"/>
    </location>
</feature>
<protein>
    <submittedName>
        <fullName evidence="8">Uncharacterized protein</fullName>
    </submittedName>
</protein>
<dbReference type="InterPro" id="IPR029047">
    <property type="entry name" value="HSP70_peptide-bd_sf"/>
</dbReference>
<comment type="caution">
    <text evidence="8">The sequence shown here is derived from an EMBL/GenBank/DDBJ whole genome shotgun (WGS) entry which is preliminary data.</text>
</comment>
<dbReference type="SUPFAM" id="SSF53067">
    <property type="entry name" value="Actin-like ATPase domain"/>
    <property type="match status" value="1"/>
</dbReference>
<dbReference type="InterPro" id="IPR029048">
    <property type="entry name" value="HSP70_C_sf"/>
</dbReference>
<dbReference type="InterPro" id="IPR043129">
    <property type="entry name" value="ATPase_NBD"/>
</dbReference>
<evidence type="ECO:0000256" key="5">
    <source>
        <dbReference type="ARBA" id="ARBA00022840"/>
    </source>
</evidence>
<accession>A0A835VFY0</accession>
<dbReference type="OrthoDB" id="689556at2759"/>
<dbReference type="Gene3D" id="1.20.1270.10">
    <property type="match status" value="1"/>
</dbReference>
<dbReference type="EMBL" id="JADCNL010000001">
    <property type="protein sequence ID" value="KAG0495580.1"/>
    <property type="molecule type" value="Genomic_DNA"/>
</dbReference>
<dbReference type="PROSITE" id="PS01036">
    <property type="entry name" value="HSP70_3"/>
    <property type="match status" value="1"/>
</dbReference>
<dbReference type="Proteomes" id="UP000636800">
    <property type="component" value="Chromosome 1"/>
</dbReference>
<keyword evidence="3" id="KW-0547">Nucleotide-binding</keyword>
<dbReference type="PANTHER" id="PTHR45639">
    <property type="entry name" value="HSC70CB, ISOFORM G-RELATED"/>
    <property type="match status" value="1"/>
</dbReference>
<dbReference type="PRINTS" id="PR00301">
    <property type="entry name" value="HEATSHOCK70"/>
</dbReference>
<dbReference type="Pfam" id="PF00012">
    <property type="entry name" value="HSP70"/>
    <property type="match status" value="1"/>
</dbReference>
<dbReference type="GO" id="GO:0005788">
    <property type="term" value="C:endoplasmic reticulum lumen"/>
    <property type="evidence" value="ECO:0007669"/>
    <property type="project" value="UniProtKB-SubCell"/>
</dbReference>
<gene>
    <name evidence="8" type="ORF">HPP92_000271</name>
</gene>
<organism evidence="8 9">
    <name type="scientific">Vanilla planifolia</name>
    <name type="common">Vanilla</name>
    <dbReference type="NCBI Taxonomy" id="51239"/>
    <lineage>
        <taxon>Eukaryota</taxon>
        <taxon>Viridiplantae</taxon>
        <taxon>Streptophyta</taxon>
        <taxon>Embryophyta</taxon>
        <taxon>Tracheophyta</taxon>
        <taxon>Spermatophyta</taxon>
        <taxon>Magnoliopsida</taxon>
        <taxon>Liliopsida</taxon>
        <taxon>Asparagales</taxon>
        <taxon>Orchidaceae</taxon>
        <taxon>Vanilloideae</taxon>
        <taxon>Vanilleae</taxon>
        <taxon>Vanilla</taxon>
    </lineage>
</organism>
<feature type="compositionally biased region" description="Basic and acidic residues" evidence="7">
    <location>
        <begin position="482"/>
        <end position="492"/>
    </location>
</feature>
<dbReference type="Gene3D" id="2.60.34.10">
    <property type="entry name" value="Substrate Binding Domain Of DNAk, Chain A, domain 1"/>
    <property type="match status" value="1"/>
</dbReference>
<reference evidence="8 9" key="1">
    <citation type="journal article" date="2020" name="Nat. Food">
        <title>A phased Vanilla planifolia genome enables genetic improvement of flavour and production.</title>
        <authorList>
            <person name="Hasing T."/>
            <person name="Tang H."/>
            <person name="Brym M."/>
            <person name="Khazi F."/>
            <person name="Huang T."/>
            <person name="Chambers A.H."/>
        </authorList>
    </citation>
    <scope>NUCLEOTIDE SEQUENCE [LARGE SCALE GENOMIC DNA]</scope>
    <source>
        <tissue evidence="8">Leaf</tissue>
    </source>
</reference>
<keyword evidence="6" id="KW-0143">Chaperone</keyword>
<dbReference type="PANTHER" id="PTHR45639:SF3">
    <property type="entry name" value="HYPOXIA UP-REGULATED PROTEIN 1"/>
    <property type="match status" value="1"/>
</dbReference>
<evidence type="ECO:0000313" key="9">
    <source>
        <dbReference type="Proteomes" id="UP000636800"/>
    </source>
</evidence>
<dbReference type="GO" id="GO:0140662">
    <property type="term" value="F:ATP-dependent protein folding chaperone"/>
    <property type="evidence" value="ECO:0007669"/>
    <property type="project" value="InterPro"/>
</dbReference>